<feature type="domain" description="IMP biosynthesis enzyme PurP C-terminal" evidence="11">
    <location>
        <begin position="268"/>
        <end position="462"/>
    </location>
</feature>
<accession>A0A811T6P3</accession>
<dbReference type="GO" id="GO:0006188">
    <property type="term" value="P:IMP biosynthetic process"/>
    <property type="evidence" value="ECO:0007669"/>
    <property type="project" value="InterPro"/>
</dbReference>
<evidence type="ECO:0000259" key="10">
    <source>
        <dbReference type="Pfam" id="PF06849"/>
    </source>
</evidence>
<dbReference type="Gene3D" id="3.30.1490.20">
    <property type="entry name" value="ATP-grasp fold, A domain"/>
    <property type="match status" value="1"/>
</dbReference>
<dbReference type="SUPFAM" id="SSF52440">
    <property type="entry name" value="PreATP-grasp domain"/>
    <property type="match status" value="1"/>
</dbReference>
<evidence type="ECO:0000256" key="1">
    <source>
        <dbReference type="ARBA" id="ARBA00001936"/>
    </source>
</evidence>
<evidence type="ECO:0000256" key="7">
    <source>
        <dbReference type="ARBA" id="ARBA00022840"/>
    </source>
</evidence>
<proteinExistence type="predicted"/>
<dbReference type="EC" id="6.3.4.23" evidence="12"/>
<dbReference type="GO" id="GO:0000287">
    <property type="term" value="F:magnesium ion binding"/>
    <property type="evidence" value="ECO:0007669"/>
    <property type="project" value="InterPro"/>
</dbReference>
<dbReference type="Pfam" id="PF06849">
    <property type="entry name" value="DUF1246"/>
    <property type="match status" value="1"/>
</dbReference>
<dbReference type="Proteomes" id="UP000603056">
    <property type="component" value="Unassembled WGS sequence"/>
</dbReference>
<evidence type="ECO:0000256" key="5">
    <source>
        <dbReference type="ARBA" id="ARBA00022741"/>
    </source>
</evidence>
<evidence type="ECO:0000256" key="2">
    <source>
        <dbReference type="ARBA" id="ARBA00001946"/>
    </source>
</evidence>
<dbReference type="Pfam" id="PF06973">
    <property type="entry name" value="DUF1297"/>
    <property type="match status" value="1"/>
</dbReference>
<dbReference type="Gene3D" id="3.40.50.20">
    <property type="match status" value="1"/>
</dbReference>
<keyword evidence="8" id="KW-0460">Magnesium</keyword>
<keyword evidence="9" id="KW-0464">Manganese</keyword>
<keyword evidence="5" id="KW-0547">Nucleotide-binding</keyword>
<reference evidence="12" key="1">
    <citation type="submission" date="2020-10" db="EMBL/GenBank/DDBJ databases">
        <authorList>
            <person name="Hahn C.J."/>
            <person name="Laso-Perez R."/>
            <person name="Vulcano F."/>
            <person name="Vaziourakis K.-M."/>
            <person name="Stokke R."/>
            <person name="Steen I.H."/>
            <person name="Teske A."/>
            <person name="Boetius A."/>
            <person name="Liebeke M."/>
            <person name="Amann R."/>
            <person name="Knittel K."/>
        </authorList>
    </citation>
    <scope>NUCLEOTIDE SEQUENCE</scope>
    <source>
        <strain evidence="12">Gfbio:e3339647-f889-4370-9287-4fb5cb688e4c:AG394J04_GoMArc1</strain>
    </source>
</reference>
<evidence type="ECO:0000256" key="9">
    <source>
        <dbReference type="ARBA" id="ARBA00023211"/>
    </source>
</evidence>
<evidence type="ECO:0000256" key="6">
    <source>
        <dbReference type="ARBA" id="ARBA00022755"/>
    </source>
</evidence>
<keyword evidence="3 12" id="KW-0436">Ligase</keyword>
<sequence length="462" mass="52618">MGLCVPSRCSDQNPGDFLIFRNKVLENYLGNFDASRVKKSQKLHSKINLAMYQLLLLETCNITKPQGFITFSYKESYMIERSHITGCLDDYDYEKIKIGVLASHSAIDVCDGAIEEGFHTVAVCQKGRDKTYSKYFKSKRSNNGTVTRGVVDEAIVYEKFNEILKPKNQQALLDDNVLFVPNRSFTSYCGIDAVENQFYVPLVGSRNLLRSEERGDERDYYWLLDKAGLPYPEKLDGPGEIDELCIIKLPHAVKKLERGFFTAASYKEYIDKSELLSRQGIITEEALEHARIERYVIGPVFNLDFFYSPIEEERSPIELLGIDWRFETSLDGHVRLPAPQQISLSQSQIAPEYTVCGHNTATLRESLLEEAFRLAEDYVKAARRYYEPGIIGPFCLQTCVDKDLNFYIYDVAPRIGGGTNVHVSVGHPYGNTLWRKPMSTGRRIAIEIRSAIDTNQLEKIIT</sequence>
<dbReference type="GO" id="GO:0016879">
    <property type="term" value="F:ligase activity, forming carbon-nitrogen bonds"/>
    <property type="evidence" value="ECO:0007669"/>
    <property type="project" value="InterPro"/>
</dbReference>
<dbReference type="SUPFAM" id="SSF56059">
    <property type="entry name" value="Glutathione synthetase ATP-binding domain-like"/>
    <property type="match status" value="1"/>
</dbReference>
<keyword evidence="4" id="KW-0479">Metal-binding</keyword>
<feature type="domain" description="IMP biosynthesis enzyme PurP N-terminal" evidence="10">
    <location>
        <begin position="98"/>
        <end position="234"/>
    </location>
</feature>
<comment type="cofactor">
    <cofactor evidence="2">
        <name>Mg(2+)</name>
        <dbReference type="ChEBI" id="CHEBI:18420"/>
    </cofactor>
</comment>
<dbReference type="AlphaFoldDB" id="A0A811T6P3"/>
<evidence type="ECO:0000256" key="3">
    <source>
        <dbReference type="ARBA" id="ARBA00022598"/>
    </source>
</evidence>
<evidence type="ECO:0000259" key="11">
    <source>
        <dbReference type="Pfam" id="PF06973"/>
    </source>
</evidence>
<dbReference type="EMBL" id="CAJHIP010000013">
    <property type="protein sequence ID" value="CAD6492914.1"/>
    <property type="molecule type" value="Genomic_DNA"/>
</dbReference>
<organism evidence="12 13">
    <name type="scientific">Candidatus Argoarchaeum ethanivorans</name>
    <dbReference type="NCBI Taxonomy" id="2608793"/>
    <lineage>
        <taxon>Archaea</taxon>
        <taxon>Methanobacteriati</taxon>
        <taxon>Methanobacteriota</taxon>
        <taxon>Stenosarchaea group</taxon>
        <taxon>Methanomicrobia</taxon>
        <taxon>Methanosarcinales</taxon>
        <taxon>Methanosarcinales incertae sedis</taxon>
        <taxon>GOM Arc I cluster</taxon>
        <taxon>Candidatus Argoarchaeum</taxon>
    </lineage>
</organism>
<dbReference type="PANTHER" id="PTHR38147">
    <property type="entry name" value="5-FORMAMINOIMIDAZOLE-4-CARBOXAMIDE-1-(BETA)-D-RIBOFURANOSYL 5'-MONOPHOSPHATE SYNTHETASE-RELATED"/>
    <property type="match status" value="1"/>
</dbReference>
<keyword evidence="6" id="KW-0658">Purine biosynthesis</keyword>
<comment type="caution">
    <text evidence="12">The sequence shown here is derived from an EMBL/GenBank/DDBJ whole genome shotgun (WGS) entry which is preliminary data.</text>
</comment>
<dbReference type="InterPro" id="IPR023656">
    <property type="entry name" value="IMP_biosynth_PurP"/>
</dbReference>
<keyword evidence="7" id="KW-0067">ATP-binding</keyword>
<dbReference type="InterPro" id="IPR016185">
    <property type="entry name" value="PreATP-grasp_dom_sf"/>
</dbReference>
<dbReference type="InterPro" id="IPR009720">
    <property type="entry name" value="IMP_biosynth_PurP_C"/>
</dbReference>
<gene>
    <name evidence="12" type="primary">purP</name>
    <name evidence="12" type="ORF">FFODKBPE_00388</name>
</gene>
<dbReference type="PANTHER" id="PTHR38147:SF1">
    <property type="entry name" value="5-FORMAMINOIMIDAZOLE-4-CARBOXAMIDE-1-(BETA)-D-RIBOFURANOSYL 5'-MONOPHOSPHATE SYNTHETASE"/>
    <property type="match status" value="1"/>
</dbReference>
<dbReference type="InterPro" id="IPR013815">
    <property type="entry name" value="ATP_grasp_subdomain_1"/>
</dbReference>
<name>A0A811T6P3_9EURY</name>
<dbReference type="Gene3D" id="3.30.470.20">
    <property type="entry name" value="ATP-grasp fold, B domain"/>
    <property type="match status" value="1"/>
</dbReference>
<evidence type="ECO:0000313" key="13">
    <source>
        <dbReference type="Proteomes" id="UP000603056"/>
    </source>
</evidence>
<comment type="cofactor">
    <cofactor evidence="1">
        <name>Mn(2+)</name>
        <dbReference type="ChEBI" id="CHEBI:29035"/>
    </cofactor>
</comment>
<protein>
    <submittedName>
        <fullName evidence="12">5-formaminoimidazole-4-carboxamide-1-(Beta)-D-ribofuranosyl 5'-monophosphate synthetase</fullName>
        <ecNumber evidence="12">6.3.4.23</ecNumber>
    </submittedName>
</protein>
<dbReference type="GO" id="GO:0005524">
    <property type="term" value="F:ATP binding"/>
    <property type="evidence" value="ECO:0007669"/>
    <property type="project" value="UniProtKB-KW"/>
</dbReference>
<dbReference type="InterPro" id="IPR010672">
    <property type="entry name" value="IMP_biosynth_PurP_N"/>
</dbReference>
<evidence type="ECO:0000313" key="12">
    <source>
        <dbReference type="EMBL" id="CAD6492914.1"/>
    </source>
</evidence>
<evidence type="ECO:0000256" key="4">
    <source>
        <dbReference type="ARBA" id="ARBA00022723"/>
    </source>
</evidence>
<evidence type="ECO:0000256" key="8">
    <source>
        <dbReference type="ARBA" id="ARBA00022842"/>
    </source>
</evidence>